<sequence length="34" mass="4120">MQLGLLKKLERSDEILFLQVTTTLLIFYFQQYIL</sequence>
<dbReference type="AlphaFoldDB" id="A0A286AKH9"/>
<protein>
    <submittedName>
        <fullName evidence="2">Uncharacterized protein</fullName>
    </submittedName>
</protein>
<reference evidence="2 3" key="1">
    <citation type="submission" date="2017-09" db="EMBL/GenBank/DDBJ databases">
        <authorList>
            <person name="Ehlers B."/>
            <person name="Leendertz F.H."/>
        </authorList>
    </citation>
    <scope>NUCLEOTIDE SEQUENCE [LARGE SCALE GENOMIC DNA]</scope>
    <source>
        <strain evidence="2 3">Nm42</strain>
    </source>
</reference>
<keyword evidence="1" id="KW-0472">Membrane</keyword>
<organism evidence="2 3">
    <name type="scientific">Nitrosomonas ureae</name>
    <dbReference type="NCBI Taxonomy" id="44577"/>
    <lineage>
        <taxon>Bacteria</taxon>
        <taxon>Pseudomonadati</taxon>
        <taxon>Pseudomonadota</taxon>
        <taxon>Betaproteobacteria</taxon>
        <taxon>Nitrosomonadales</taxon>
        <taxon>Nitrosomonadaceae</taxon>
        <taxon>Nitrosomonas</taxon>
    </lineage>
</organism>
<accession>A0A286AKH9</accession>
<evidence type="ECO:0000256" key="1">
    <source>
        <dbReference type="SAM" id="Phobius"/>
    </source>
</evidence>
<dbReference type="EMBL" id="OCMU01000003">
    <property type="protein sequence ID" value="SOD22398.1"/>
    <property type="molecule type" value="Genomic_DNA"/>
</dbReference>
<keyword evidence="1" id="KW-0812">Transmembrane</keyword>
<evidence type="ECO:0000313" key="2">
    <source>
        <dbReference type="EMBL" id="SOD22398.1"/>
    </source>
</evidence>
<name>A0A286AKH9_9PROT</name>
<feature type="transmembrane region" description="Helical" evidence="1">
    <location>
        <begin position="15"/>
        <end position="33"/>
    </location>
</feature>
<keyword evidence="1" id="KW-1133">Transmembrane helix</keyword>
<gene>
    <name evidence="2" type="ORF">SAMN06297164_3462</name>
</gene>
<proteinExistence type="predicted"/>
<evidence type="ECO:0000313" key="3">
    <source>
        <dbReference type="Proteomes" id="UP000219335"/>
    </source>
</evidence>
<dbReference type="Proteomes" id="UP000219335">
    <property type="component" value="Unassembled WGS sequence"/>
</dbReference>